<keyword evidence="2" id="KW-1185">Reference proteome</keyword>
<dbReference type="Proteomes" id="UP000241818">
    <property type="component" value="Unassembled WGS sequence"/>
</dbReference>
<protein>
    <submittedName>
        <fullName evidence="1">Uncharacterized protein</fullName>
    </submittedName>
</protein>
<dbReference type="STRING" id="857342.A0A2T3AZH4"/>
<reference evidence="1 2" key="1">
    <citation type="journal article" date="2018" name="New Phytol.">
        <title>Comparative genomics and transcriptomics depict ericoid mycorrhizal fungi as versatile saprotrophs and plant mutualists.</title>
        <authorList>
            <person name="Martino E."/>
            <person name="Morin E."/>
            <person name="Grelet G.A."/>
            <person name="Kuo A."/>
            <person name="Kohler A."/>
            <person name="Daghino S."/>
            <person name="Barry K.W."/>
            <person name="Cichocki N."/>
            <person name="Clum A."/>
            <person name="Dockter R.B."/>
            <person name="Hainaut M."/>
            <person name="Kuo R.C."/>
            <person name="LaButti K."/>
            <person name="Lindahl B.D."/>
            <person name="Lindquist E.A."/>
            <person name="Lipzen A."/>
            <person name="Khouja H.R."/>
            <person name="Magnuson J."/>
            <person name="Murat C."/>
            <person name="Ohm R.A."/>
            <person name="Singer S.W."/>
            <person name="Spatafora J.W."/>
            <person name="Wang M."/>
            <person name="Veneault-Fourrey C."/>
            <person name="Henrissat B."/>
            <person name="Grigoriev I.V."/>
            <person name="Martin F.M."/>
            <person name="Perotto S."/>
        </authorList>
    </citation>
    <scope>NUCLEOTIDE SEQUENCE [LARGE SCALE GENOMIC DNA]</scope>
    <source>
        <strain evidence="1 2">ATCC 22711</strain>
    </source>
</reference>
<dbReference type="OrthoDB" id="3940621at2759"/>
<dbReference type="AlphaFoldDB" id="A0A2T3AZH4"/>
<gene>
    <name evidence="1" type="ORF">M430DRAFT_42570</name>
</gene>
<organism evidence="1 2">
    <name type="scientific">Amorphotheca resinae ATCC 22711</name>
    <dbReference type="NCBI Taxonomy" id="857342"/>
    <lineage>
        <taxon>Eukaryota</taxon>
        <taxon>Fungi</taxon>
        <taxon>Dikarya</taxon>
        <taxon>Ascomycota</taxon>
        <taxon>Pezizomycotina</taxon>
        <taxon>Leotiomycetes</taxon>
        <taxon>Helotiales</taxon>
        <taxon>Amorphothecaceae</taxon>
        <taxon>Amorphotheca</taxon>
    </lineage>
</organism>
<name>A0A2T3AZH4_AMORE</name>
<dbReference type="GeneID" id="36575648"/>
<accession>A0A2T3AZH4</accession>
<dbReference type="InParanoid" id="A0A2T3AZH4"/>
<sequence>MEITDPSLGMFSLLPAEIRTEIWKHFSPQLHVGRSLPRKPNHLSRDQEILLTSRKIYAEVAAEVPSGYNDNTIIISVSPEYRYKSWIKAKNTKGVQWDLEDLLDAISRGFCDLPWHNLNVQIWIWAPHRKDSAQILCLYKKVRALVEILKGAKGCLSLWVVFGHTKNTSWFDNAQPQCSIKIEADLLALLPWTRAKWDYEFIFPLFLQIRNVKMARMYSTEMFEGKQENRMMGETFMKAQRIMRKTTPYGSGAADWYDGKRIEEYLNHLFMMVERKLDLLPSKTANMLRLDRFSSWYTDKLHGNSPYENELKKLLLDGVEGHDTLRTMNDRYRIMRAHNPLSLAYRSAFPKTFDSTKHPDIDARGWNRDAWHCVYRRGIPPLNGKKTKERYRKWSMEYDAPENGREFVKLHSYFSLLIGTSIGRLW</sequence>
<proteinExistence type="predicted"/>
<evidence type="ECO:0000313" key="2">
    <source>
        <dbReference type="Proteomes" id="UP000241818"/>
    </source>
</evidence>
<dbReference type="RefSeq" id="XP_024720066.1">
    <property type="nucleotide sequence ID" value="XM_024867567.1"/>
</dbReference>
<evidence type="ECO:0000313" key="1">
    <source>
        <dbReference type="EMBL" id="PSS16558.1"/>
    </source>
</evidence>
<dbReference type="EMBL" id="KZ679012">
    <property type="protein sequence ID" value="PSS16558.1"/>
    <property type="molecule type" value="Genomic_DNA"/>
</dbReference>